<proteinExistence type="predicted"/>
<sequence>MATGGRTSPARCLFSDAVNSPSQAVSQKVSHELKQVSLGDSSRFQQRYEFDLLAMQPLSSTPNLPVLKRDSILATDAMARDVHSRWSWETLDPSQQYVPRFYRRKTYPASVVSSRNSSVENIPPTPVKPTAHNAPPPPREGKKRLPSGWDRNQTPKMWTPHSHQTSLLTYFSRIRRPATVTVNSCNAGKDQPIPSEPEGPPVAAASTTGQLCKPLAITAVAPAHRGRSTSLPSHPSIKSNVTSVLSARETTVRAGQLSDAEVGAAAVNLSTRITYATWPLKRKHQDFSQRRAERLTSQVVERARGHVKKEPSQYDSQTTSQPLHTTHIGLTARSECAVVREEQIMDSTSRHARWSLHTPTVEKVSGCSVGDVDPGVFVMVGVHYHGREHETEECRREDATCA</sequence>
<feature type="region of interest" description="Disordered" evidence="1">
    <location>
        <begin position="112"/>
        <end position="161"/>
    </location>
</feature>
<feature type="compositionally biased region" description="Basic and acidic residues" evidence="1">
    <location>
        <begin position="303"/>
        <end position="312"/>
    </location>
</feature>
<feature type="compositionally biased region" description="Polar residues" evidence="1">
    <location>
        <begin position="313"/>
        <end position="322"/>
    </location>
</feature>
<name>A0A183T9X8_SCHSO</name>
<accession>A0A183T9X8</accession>
<organism evidence="4">
    <name type="scientific">Schistocephalus solidus</name>
    <name type="common">Tapeworm</name>
    <dbReference type="NCBI Taxonomy" id="70667"/>
    <lineage>
        <taxon>Eukaryota</taxon>
        <taxon>Metazoa</taxon>
        <taxon>Spiralia</taxon>
        <taxon>Lophotrochozoa</taxon>
        <taxon>Platyhelminthes</taxon>
        <taxon>Cestoda</taxon>
        <taxon>Eucestoda</taxon>
        <taxon>Diphyllobothriidea</taxon>
        <taxon>Diphyllobothriidae</taxon>
        <taxon>Schistocephalus</taxon>
    </lineage>
</organism>
<feature type="compositionally biased region" description="Polar residues" evidence="1">
    <location>
        <begin position="150"/>
        <end position="161"/>
    </location>
</feature>
<gene>
    <name evidence="2" type="ORF">SSLN_LOCUS13277</name>
</gene>
<dbReference type="WBParaSite" id="SSLN_0001377901-mRNA-1">
    <property type="protein sequence ID" value="SSLN_0001377901-mRNA-1"/>
    <property type="gene ID" value="SSLN_0001377901"/>
</dbReference>
<keyword evidence="3" id="KW-1185">Reference proteome</keyword>
<evidence type="ECO:0000256" key="1">
    <source>
        <dbReference type="SAM" id="MobiDB-lite"/>
    </source>
</evidence>
<dbReference type="Proteomes" id="UP000275846">
    <property type="component" value="Unassembled WGS sequence"/>
</dbReference>
<dbReference type="EMBL" id="UYSU01037962">
    <property type="protein sequence ID" value="VDL99662.1"/>
    <property type="molecule type" value="Genomic_DNA"/>
</dbReference>
<reference evidence="2 3" key="2">
    <citation type="submission" date="2018-11" db="EMBL/GenBank/DDBJ databases">
        <authorList>
            <consortium name="Pathogen Informatics"/>
        </authorList>
    </citation>
    <scope>NUCLEOTIDE SEQUENCE [LARGE SCALE GENOMIC DNA]</scope>
    <source>
        <strain evidence="2 3">NST_G2</strain>
    </source>
</reference>
<dbReference type="OrthoDB" id="6245069at2759"/>
<evidence type="ECO:0000313" key="3">
    <source>
        <dbReference type="Proteomes" id="UP000275846"/>
    </source>
</evidence>
<evidence type="ECO:0000313" key="4">
    <source>
        <dbReference type="WBParaSite" id="SSLN_0001377901-mRNA-1"/>
    </source>
</evidence>
<dbReference type="AlphaFoldDB" id="A0A183T9X8"/>
<evidence type="ECO:0000313" key="2">
    <source>
        <dbReference type="EMBL" id="VDL99662.1"/>
    </source>
</evidence>
<feature type="region of interest" description="Disordered" evidence="1">
    <location>
        <begin position="303"/>
        <end position="322"/>
    </location>
</feature>
<protein>
    <submittedName>
        <fullName evidence="2 4">Uncharacterized protein</fullName>
    </submittedName>
</protein>
<reference evidence="4" key="1">
    <citation type="submission" date="2016-06" db="UniProtKB">
        <authorList>
            <consortium name="WormBaseParasite"/>
        </authorList>
    </citation>
    <scope>IDENTIFICATION</scope>
</reference>